<dbReference type="EMBL" id="CP066167">
    <property type="protein sequence ID" value="QQD18811.1"/>
    <property type="molecule type" value="Genomic_DNA"/>
</dbReference>
<dbReference type="InterPro" id="IPR001638">
    <property type="entry name" value="Solute-binding_3/MltF_N"/>
</dbReference>
<dbReference type="Proteomes" id="UP000596063">
    <property type="component" value="Chromosome"/>
</dbReference>
<reference evidence="9 10" key="1">
    <citation type="submission" date="2020-12" db="EMBL/GenBank/DDBJ databases">
        <authorList>
            <person name="Shan Y."/>
        </authorList>
    </citation>
    <scope>NUCLEOTIDE SEQUENCE [LARGE SCALE GENOMIC DNA]</scope>
    <source>
        <strain evidence="10">csc3.9</strain>
    </source>
</reference>
<dbReference type="NCBIfam" id="NF008112">
    <property type="entry name" value="PRK10859.1"/>
    <property type="match status" value="1"/>
</dbReference>
<dbReference type="Pfam" id="PF01464">
    <property type="entry name" value="SLT"/>
    <property type="match status" value="1"/>
</dbReference>
<protein>
    <recommendedName>
        <fullName evidence="7">Membrane-bound lytic murein transglycosylase F</fullName>
        <ecNumber evidence="7">4.2.2.n1</ecNumber>
    </recommendedName>
    <alternativeName>
        <fullName evidence="7">Murein lyase F</fullName>
    </alternativeName>
</protein>
<evidence type="ECO:0000256" key="2">
    <source>
        <dbReference type="ARBA" id="ARBA00022729"/>
    </source>
</evidence>
<dbReference type="HAMAP" id="MF_02016">
    <property type="entry name" value="MltF"/>
    <property type="match status" value="1"/>
</dbReference>
<evidence type="ECO:0000256" key="5">
    <source>
        <dbReference type="ARBA" id="ARBA00023239"/>
    </source>
</evidence>
<comment type="domain">
    <text evidence="7">The N-terminal domain does not have lytic activity and probably modulates enzymatic activity. The C-terminal domain is the catalytic active domain.</text>
</comment>
<keyword evidence="10" id="KW-1185">Reference proteome</keyword>
<dbReference type="InterPro" id="IPR023703">
    <property type="entry name" value="MltF"/>
</dbReference>
<gene>
    <name evidence="7 9" type="primary">mltF</name>
    <name evidence="9" type="ORF">I6N98_02800</name>
</gene>
<feature type="region of interest" description="LT domain" evidence="7">
    <location>
        <begin position="268"/>
        <end position="456"/>
    </location>
</feature>
<feature type="active site" evidence="7">
    <location>
        <position position="314"/>
    </location>
</feature>
<dbReference type="PANTHER" id="PTHR35936">
    <property type="entry name" value="MEMBRANE-BOUND LYTIC MUREIN TRANSGLYCOSYLASE F"/>
    <property type="match status" value="1"/>
</dbReference>
<comment type="subcellular location">
    <subcellularLocation>
        <location evidence="7">Cell outer membrane</location>
        <topology evidence="7">Peripheral membrane protein</topology>
    </subcellularLocation>
    <text evidence="7">Attached to the inner leaflet of the outer membrane.</text>
</comment>
<sequence length="456" mass="50720" precursor="true">MKAYLNFATAVLILLGLGACGQDPAGSGDTSVRSLADIKAAGELRVLSRNAPTTYFLDKNGQPAGPEYELVKAFADSLGVELRLIVQDTVGDILSGVSQGKGDLAAAGLTQTEGRKAAFTFSRRIETINEQVVCRRGGNVAKSVAALGKVSLEVPQKSSYEESLTALQSTHPEITWKSNPNTGTEPLLQKVWEGKLDCTVADSNIVAINRRFLPELIVMFDLGSPKDHAWLMAKDQSELKAEVDRWMASDAGKAAVDRVHYRYYSFIEDFDFVGTRALVERIDKRLPKYKSLFEKAAAKHPFDHTLLAAQAYQESHWEADAKSPSGVRGIMMLTQNTAKSLGVTNRLDPRQAIPAGAEYLSKMHSRFSDEIPEPDRTYMALAAYNLGRAHMHDAQTLARKLGKDPHSWEDMQEVLPLLSDKRYYKDLRYGYARGMEPVRYVQRIRNYEDIIEKKVD</sequence>
<feature type="signal peptide" evidence="7">
    <location>
        <begin position="1"/>
        <end position="21"/>
    </location>
</feature>
<dbReference type="SMART" id="SM00062">
    <property type="entry name" value="PBPb"/>
    <property type="match status" value="1"/>
</dbReference>
<dbReference type="Gene3D" id="1.10.530.10">
    <property type="match status" value="1"/>
</dbReference>
<name>A0A7T4R1M5_9GAMM</name>
<dbReference type="CDD" id="cd13403">
    <property type="entry name" value="MLTF-like"/>
    <property type="match status" value="1"/>
</dbReference>
<accession>A0A7T4R1M5</accession>
<evidence type="ECO:0000256" key="1">
    <source>
        <dbReference type="ARBA" id="ARBA00010333"/>
    </source>
</evidence>
<keyword evidence="6 7" id="KW-0961">Cell wall biogenesis/degradation</keyword>
<dbReference type="GO" id="GO:0009279">
    <property type="term" value="C:cell outer membrane"/>
    <property type="evidence" value="ECO:0007669"/>
    <property type="project" value="UniProtKB-SubCell"/>
</dbReference>
<organism evidence="9 10">
    <name type="scientific">Spongiibacter nanhainus</name>
    <dbReference type="NCBI Taxonomy" id="2794344"/>
    <lineage>
        <taxon>Bacteria</taxon>
        <taxon>Pseudomonadati</taxon>
        <taxon>Pseudomonadota</taxon>
        <taxon>Gammaproteobacteria</taxon>
        <taxon>Cellvibrionales</taxon>
        <taxon>Spongiibacteraceae</taxon>
        <taxon>Spongiibacter</taxon>
    </lineage>
</organism>
<comment type="similarity">
    <text evidence="7">In the N-terminal section; belongs to the bacterial solute-binding protein 3 family.</text>
</comment>
<dbReference type="PANTHER" id="PTHR35936:SF32">
    <property type="entry name" value="MEMBRANE-BOUND LYTIC MUREIN TRANSGLYCOSYLASE F"/>
    <property type="match status" value="1"/>
</dbReference>
<dbReference type="GO" id="GO:0009253">
    <property type="term" value="P:peptidoglycan catabolic process"/>
    <property type="evidence" value="ECO:0007669"/>
    <property type="project" value="TreeGrafter"/>
</dbReference>
<dbReference type="InterPro" id="IPR008258">
    <property type="entry name" value="Transglycosylase_SLT_dom_1"/>
</dbReference>
<comment type="function">
    <text evidence="7">Murein-degrading enzyme that degrades murein glycan strands and insoluble, high-molecular weight murein sacculi, with the concomitant formation of a 1,6-anhydromuramoyl product. Lytic transglycosylases (LTs) play an integral role in the metabolism of the peptidoglycan (PG) sacculus. Their lytic action creates space within the PG sacculus to allow for its expansion as well as for the insertion of various structures such as secretion systems and flagella.</text>
</comment>
<evidence type="ECO:0000256" key="3">
    <source>
        <dbReference type="ARBA" id="ARBA00023136"/>
    </source>
</evidence>
<dbReference type="EC" id="4.2.2.n1" evidence="7"/>
<dbReference type="CDD" id="cd01009">
    <property type="entry name" value="PBP2_YfhD_N"/>
    <property type="match status" value="1"/>
</dbReference>
<evidence type="ECO:0000256" key="6">
    <source>
        <dbReference type="ARBA" id="ARBA00023316"/>
    </source>
</evidence>
<dbReference type="GO" id="GO:0016998">
    <property type="term" value="P:cell wall macromolecule catabolic process"/>
    <property type="evidence" value="ECO:0007669"/>
    <property type="project" value="UniProtKB-UniRule"/>
</dbReference>
<dbReference type="Pfam" id="PF00497">
    <property type="entry name" value="SBP_bac_3"/>
    <property type="match status" value="1"/>
</dbReference>
<comment type="caution">
    <text evidence="7">Lacks conserved residue(s) required for the propagation of feature annotation.</text>
</comment>
<keyword evidence="4 7" id="KW-0998">Cell outer membrane</keyword>
<dbReference type="RefSeq" id="WP_198570300.1">
    <property type="nucleotide sequence ID" value="NZ_CP066167.1"/>
</dbReference>
<comment type="similarity">
    <text evidence="7">In the C-terminal section; belongs to the transglycosylase Slt family.</text>
</comment>
<dbReference type="SUPFAM" id="SSF53955">
    <property type="entry name" value="Lysozyme-like"/>
    <property type="match status" value="1"/>
</dbReference>
<dbReference type="KEGG" id="snan:I6N98_02800"/>
<feature type="chain" id="PRO_5033169946" description="Membrane-bound lytic murein transglycosylase F" evidence="7">
    <location>
        <begin position="22"/>
        <end position="456"/>
    </location>
</feature>
<keyword evidence="5 7" id="KW-0456">Lyase</keyword>
<keyword evidence="3 7" id="KW-0472">Membrane</keyword>
<dbReference type="PROSITE" id="PS51257">
    <property type="entry name" value="PROKAR_LIPOPROTEIN"/>
    <property type="match status" value="1"/>
</dbReference>
<proteinExistence type="inferred from homology"/>
<evidence type="ECO:0000313" key="9">
    <source>
        <dbReference type="EMBL" id="QQD18811.1"/>
    </source>
</evidence>
<feature type="domain" description="Solute-binding protein family 3/N-terminal" evidence="8">
    <location>
        <begin position="43"/>
        <end position="267"/>
    </location>
</feature>
<dbReference type="AlphaFoldDB" id="A0A7T4R1M5"/>
<evidence type="ECO:0000313" key="10">
    <source>
        <dbReference type="Proteomes" id="UP000596063"/>
    </source>
</evidence>
<dbReference type="SUPFAM" id="SSF53850">
    <property type="entry name" value="Periplasmic binding protein-like II"/>
    <property type="match status" value="1"/>
</dbReference>
<evidence type="ECO:0000256" key="4">
    <source>
        <dbReference type="ARBA" id="ARBA00023237"/>
    </source>
</evidence>
<dbReference type="GO" id="GO:0071555">
    <property type="term" value="P:cell wall organization"/>
    <property type="evidence" value="ECO:0007669"/>
    <property type="project" value="UniProtKB-KW"/>
</dbReference>
<dbReference type="GO" id="GO:0008933">
    <property type="term" value="F:peptidoglycan lytic transglycosylase activity"/>
    <property type="evidence" value="ECO:0007669"/>
    <property type="project" value="UniProtKB-UniRule"/>
</dbReference>
<dbReference type="Gene3D" id="3.40.190.10">
    <property type="entry name" value="Periplasmic binding protein-like II"/>
    <property type="match status" value="2"/>
</dbReference>
<comment type="similarity">
    <text evidence="1">Belongs to the bacterial solute-binding protein 3 family.</text>
</comment>
<evidence type="ECO:0000256" key="7">
    <source>
        <dbReference type="HAMAP-Rule" id="MF_02016"/>
    </source>
</evidence>
<comment type="catalytic activity">
    <reaction evidence="7">
        <text>Exolytic cleavage of the (1-&gt;4)-beta-glycosidic linkage between N-acetylmuramic acid (MurNAc) and N-acetylglucosamine (GlcNAc) residues in peptidoglycan, from either the reducing or the non-reducing ends of the peptidoglycan chains, with concomitant formation of a 1,6-anhydrobond in the MurNAc residue.</text>
        <dbReference type="EC" id="4.2.2.n1"/>
    </reaction>
</comment>
<dbReference type="InterPro" id="IPR023346">
    <property type="entry name" value="Lysozyme-like_dom_sf"/>
</dbReference>
<keyword evidence="2 7" id="KW-0732">Signal</keyword>
<evidence type="ECO:0000259" key="8">
    <source>
        <dbReference type="SMART" id="SM00062"/>
    </source>
</evidence>